<feature type="domain" description="Methyltransferase" evidence="3">
    <location>
        <begin position="53"/>
        <end position="143"/>
    </location>
</feature>
<dbReference type="PANTHER" id="PTHR43861:SF1">
    <property type="entry name" value="TRANS-ACONITATE 2-METHYLTRANSFERASE"/>
    <property type="match status" value="1"/>
</dbReference>
<evidence type="ECO:0000259" key="3">
    <source>
        <dbReference type="Pfam" id="PF13649"/>
    </source>
</evidence>
<gene>
    <name evidence="4" type="ORF">ACFSB2_04315</name>
</gene>
<keyword evidence="1 4" id="KW-0489">Methyltransferase</keyword>
<evidence type="ECO:0000256" key="1">
    <source>
        <dbReference type="ARBA" id="ARBA00022603"/>
    </source>
</evidence>
<evidence type="ECO:0000313" key="4">
    <source>
        <dbReference type="EMBL" id="MFD1673932.1"/>
    </source>
</evidence>
<name>A0ABW4JC90_9BACL</name>
<dbReference type="GO" id="GO:0008168">
    <property type="term" value="F:methyltransferase activity"/>
    <property type="evidence" value="ECO:0007669"/>
    <property type="project" value="UniProtKB-KW"/>
</dbReference>
<dbReference type="InterPro" id="IPR041698">
    <property type="entry name" value="Methyltransf_25"/>
</dbReference>
<dbReference type="CDD" id="cd02440">
    <property type="entry name" value="AdoMet_MTases"/>
    <property type="match status" value="1"/>
</dbReference>
<dbReference type="GO" id="GO:0032259">
    <property type="term" value="P:methylation"/>
    <property type="evidence" value="ECO:0007669"/>
    <property type="project" value="UniProtKB-KW"/>
</dbReference>
<dbReference type="InterPro" id="IPR029063">
    <property type="entry name" value="SAM-dependent_MTases_sf"/>
</dbReference>
<dbReference type="Gene3D" id="3.40.50.150">
    <property type="entry name" value="Vaccinia Virus protein VP39"/>
    <property type="match status" value="1"/>
</dbReference>
<organism evidence="4 5">
    <name type="scientific">Alicyclobacillus fodiniaquatilis</name>
    <dbReference type="NCBI Taxonomy" id="1661150"/>
    <lineage>
        <taxon>Bacteria</taxon>
        <taxon>Bacillati</taxon>
        <taxon>Bacillota</taxon>
        <taxon>Bacilli</taxon>
        <taxon>Bacillales</taxon>
        <taxon>Alicyclobacillaceae</taxon>
        <taxon>Alicyclobacillus</taxon>
    </lineage>
</organism>
<evidence type="ECO:0000256" key="2">
    <source>
        <dbReference type="ARBA" id="ARBA00022679"/>
    </source>
</evidence>
<dbReference type="Pfam" id="PF13649">
    <property type="entry name" value="Methyltransf_25"/>
    <property type="match status" value="1"/>
</dbReference>
<reference evidence="5" key="1">
    <citation type="journal article" date="2019" name="Int. J. Syst. Evol. Microbiol.">
        <title>The Global Catalogue of Microorganisms (GCM) 10K type strain sequencing project: providing services to taxonomists for standard genome sequencing and annotation.</title>
        <authorList>
            <consortium name="The Broad Institute Genomics Platform"/>
            <consortium name="The Broad Institute Genome Sequencing Center for Infectious Disease"/>
            <person name="Wu L."/>
            <person name="Ma J."/>
        </authorList>
    </citation>
    <scope>NUCLEOTIDE SEQUENCE [LARGE SCALE GENOMIC DNA]</scope>
    <source>
        <strain evidence="5">CGMCC 1.12286</strain>
    </source>
</reference>
<accession>A0ABW4JC90</accession>
<dbReference type="Proteomes" id="UP001597079">
    <property type="component" value="Unassembled WGS sequence"/>
</dbReference>
<sequence length="216" mass="24091">MTASMSPDEIRENYDKIADFYEQGRSKTIGLNYVDKFLSLIPRHLNHLKPPSVLDIGCGTGIPLTRYLVSSGASVTGLDISAKMLEKARQMLPEVTFITSDITSCMINGNFDGVLAWDALFHIPLEKQIDTLKKVIRSLRPSGVALFTTGGHRGELVSEMFGQKFYYSSLSKRQYEDILAEENCQVLFNEVDDPSGHGHRVICCKKNKVIQDGISQ</sequence>
<keyword evidence="2" id="KW-0808">Transferase</keyword>
<comment type="caution">
    <text evidence="4">The sequence shown here is derived from an EMBL/GenBank/DDBJ whole genome shotgun (WGS) entry which is preliminary data.</text>
</comment>
<proteinExistence type="predicted"/>
<dbReference type="RefSeq" id="WP_377941553.1">
    <property type="nucleotide sequence ID" value="NZ_JBHUCX010000014.1"/>
</dbReference>
<dbReference type="EMBL" id="JBHUCX010000014">
    <property type="protein sequence ID" value="MFD1673932.1"/>
    <property type="molecule type" value="Genomic_DNA"/>
</dbReference>
<keyword evidence="5" id="KW-1185">Reference proteome</keyword>
<dbReference type="SUPFAM" id="SSF53335">
    <property type="entry name" value="S-adenosyl-L-methionine-dependent methyltransferases"/>
    <property type="match status" value="1"/>
</dbReference>
<protein>
    <submittedName>
        <fullName evidence="4">Class I SAM-dependent methyltransferase</fullName>
    </submittedName>
</protein>
<evidence type="ECO:0000313" key="5">
    <source>
        <dbReference type="Proteomes" id="UP001597079"/>
    </source>
</evidence>
<dbReference type="PANTHER" id="PTHR43861">
    <property type="entry name" value="TRANS-ACONITATE 2-METHYLTRANSFERASE-RELATED"/>
    <property type="match status" value="1"/>
</dbReference>